<evidence type="ECO:0000256" key="1">
    <source>
        <dbReference type="SAM" id="Phobius"/>
    </source>
</evidence>
<keyword evidence="1" id="KW-0812">Transmembrane</keyword>
<evidence type="ECO:0000313" key="3">
    <source>
        <dbReference type="Proteomes" id="UP000198860"/>
    </source>
</evidence>
<protein>
    <submittedName>
        <fullName evidence="2">Uncharacterized protein</fullName>
    </submittedName>
</protein>
<dbReference type="AlphaFoldDB" id="A0A1H0GIV4"/>
<keyword evidence="3" id="KW-1185">Reference proteome</keyword>
<organism evidence="2 3">
    <name type="scientific">Halobacillus aidingensis</name>
    <dbReference type="NCBI Taxonomy" id="240303"/>
    <lineage>
        <taxon>Bacteria</taxon>
        <taxon>Bacillati</taxon>
        <taxon>Bacillota</taxon>
        <taxon>Bacilli</taxon>
        <taxon>Bacillales</taxon>
        <taxon>Bacillaceae</taxon>
        <taxon>Halobacillus</taxon>
    </lineage>
</organism>
<reference evidence="3" key="1">
    <citation type="submission" date="2016-10" db="EMBL/GenBank/DDBJ databases">
        <authorList>
            <person name="Varghese N."/>
            <person name="Submissions S."/>
        </authorList>
    </citation>
    <scope>NUCLEOTIDE SEQUENCE [LARGE SCALE GENOMIC DNA]</scope>
    <source>
        <strain evidence="3">CGMCC 1.3703</strain>
    </source>
</reference>
<dbReference type="Proteomes" id="UP000198860">
    <property type="component" value="Unassembled WGS sequence"/>
</dbReference>
<name>A0A1H0GIV4_HALAD</name>
<feature type="transmembrane region" description="Helical" evidence="1">
    <location>
        <begin position="66"/>
        <end position="85"/>
    </location>
</feature>
<sequence length="215" mass="23868">MINERLRKVMLIALPFIAVATLLGVGWSGAYLDDGVEIGNVILLISILGAASLAFLSLLYRRKAGIVTGMVITFFLVTPAVFYFVNKPTTTTFEEAMPDEISDAQVVTEMTIYDEKERGFKSVTLENLEEIKKILQSPSSMTLVTTDEGLSRHLYSIYLKGDSYEDEVRIIVGDDALRIMGSMDGEDLGAEYEVEGQNSLLQMIENADFKWEKGS</sequence>
<proteinExistence type="predicted"/>
<accession>A0A1H0GIV4</accession>
<keyword evidence="1" id="KW-1133">Transmembrane helix</keyword>
<evidence type="ECO:0000313" key="2">
    <source>
        <dbReference type="EMBL" id="SDO06760.1"/>
    </source>
</evidence>
<gene>
    <name evidence="2" type="ORF">SAMN05421677_102338</name>
</gene>
<dbReference type="EMBL" id="FNIZ01000002">
    <property type="protein sequence ID" value="SDO06760.1"/>
    <property type="molecule type" value="Genomic_DNA"/>
</dbReference>
<dbReference type="OrthoDB" id="2966947at2"/>
<feature type="transmembrane region" description="Helical" evidence="1">
    <location>
        <begin position="12"/>
        <end position="32"/>
    </location>
</feature>
<keyword evidence="1" id="KW-0472">Membrane</keyword>
<dbReference type="RefSeq" id="WP_089651094.1">
    <property type="nucleotide sequence ID" value="NZ_FNIZ01000002.1"/>
</dbReference>
<feature type="transmembrane region" description="Helical" evidence="1">
    <location>
        <begin position="38"/>
        <end position="59"/>
    </location>
</feature>